<accession>A0A5R8NU01</accession>
<organism evidence="1 2">
    <name type="scientific">Nocardia cyriacigeorgica</name>
    <dbReference type="NCBI Taxonomy" id="135487"/>
    <lineage>
        <taxon>Bacteria</taxon>
        <taxon>Bacillati</taxon>
        <taxon>Actinomycetota</taxon>
        <taxon>Actinomycetes</taxon>
        <taxon>Mycobacteriales</taxon>
        <taxon>Nocardiaceae</taxon>
        <taxon>Nocardia</taxon>
    </lineage>
</organism>
<dbReference type="Proteomes" id="UP000306378">
    <property type="component" value="Unassembled WGS sequence"/>
</dbReference>
<reference evidence="1 2" key="1">
    <citation type="submission" date="2019-05" db="EMBL/GenBank/DDBJ databases">
        <title>Genomes sequences of two Nocardia cyriacigeorgica environmental isolates, type strains Nocardia asteroides ATCC 19247 and Nocardia cyriacigeorgica DSM 44484.</title>
        <authorList>
            <person name="Vautrin F."/>
            <person name="Bergeron E."/>
            <person name="Dubost A."/>
            <person name="Abrouk D."/>
            <person name="Rodriguez Nava V."/>
            <person name="Pujic P."/>
        </authorList>
    </citation>
    <scope>NUCLEOTIDE SEQUENCE [LARGE SCALE GENOMIC DNA]</scope>
    <source>
        <strain evidence="1 2">EML 446</strain>
    </source>
</reference>
<protein>
    <submittedName>
        <fullName evidence="1">Uncharacterized protein</fullName>
    </submittedName>
</protein>
<name>A0A5R8NU01_9NOCA</name>
<comment type="caution">
    <text evidence="1">The sequence shown here is derived from an EMBL/GenBank/DDBJ whole genome shotgun (WGS) entry which is preliminary data.</text>
</comment>
<evidence type="ECO:0000313" key="2">
    <source>
        <dbReference type="Proteomes" id="UP000306378"/>
    </source>
</evidence>
<dbReference type="EMBL" id="VBUT01000004">
    <property type="protein sequence ID" value="TLF78217.1"/>
    <property type="molecule type" value="Genomic_DNA"/>
</dbReference>
<dbReference type="AlphaFoldDB" id="A0A5R8NU01"/>
<evidence type="ECO:0000313" key="1">
    <source>
        <dbReference type="EMBL" id="TLF78217.1"/>
    </source>
</evidence>
<gene>
    <name evidence="1" type="ORF">FEK34_09990</name>
</gene>
<proteinExistence type="predicted"/>
<sequence>MSILDLGGADPQQWRQLLDQANAGELTLDPDVGAGLDKVCLDYLAKLDDIFIATNSIERVDGFGSFPSGEALRDKFTEKGSGPNQSIRSVILEHIETVKLIQQVVAKSIANLTETDQGTGQRVTQAGQDIPQG</sequence>
<dbReference type="RefSeq" id="WP_104361675.1">
    <property type="nucleotide sequence ID" value="NZ_JARWNJ010000402.1"/>
</dbReference>